<dbReference type="EMBL" id="PISJ01000017">
    <property type="protein sequence ID" value="PKF32394.1"/>
    <property type="molecule type" value="Genomic_DNA"/>
</dbReference>
<reference evidence="3 4" key="1">
    <citation type="submission" date="2017-12" db="EMBL/GenBank/DDBJ databases">
        <title>Draft Genome sequences of multiple microbial strains isolated from spacecraft associated surfaces.</title>
        <authorList>
            <person name="Seuylemezian A."/>
            <person name="Vaishampayan P."/>
            <person name="Venkateswaran K."/>
        </authorList>
    </citation>
    <scope>NUCLEOTIDE SEQUENCE [LARGE SCALE GENOMIC DNA]</scope>
    <source>
        <strain evidence="3 4">2P01AA</strain>
    </source>
</reference>
<dbReference type="Pfam" id="PF00561">
    <property type="entry name" value="Abhydrolase_1"/>
    <property type="match status" value="1"/>
</dbReference>
<evidence type="ECO:0000259" key="2">
    <source>
        <dbReference type="Pfam" id="PF00561"/>
    </source>
</evidence>
<dbReference type="InterPro" id="IPR000073">
    <property type="entry name" value="AB_hydrolase_1"/>
</dbReference>
<name>A0A2N0WCW6_9GAMM</name>
<dbReference type="InterPro" id="IPR000639">
    <property type="entry name" value="Epox_hydrolase-like"/>
</dbReference>
<dbReference type="PANTHER" id="PTHR43329">
    <property type="entry name" value="EPOXIDE HYDROLASE"/>
    <property type="match status" value="1"/>
</dbReference>
<sequence>MAKQTEKRYSQYCRNNLIFNVIDSGPIDGKPVILLHGFPETAHSWQATSTILNQQNFRTFAIEQRGYSLAASPKGRFQYAITELVADVKSLIDLLGQPVYVIGHDWGSIVACELAQQYPNLVKHLTLVSVPHTGAFLKSMLSSTQIFTSYYIGFFQLPFIPELLFKRAKSLSHILLKNSGMNAEQIKDFQQHFIQENRIGTAINWYRSMPLAPIRSTFKKVKVPTLFIWGDKDIAIGKKSAQLNKQFFTGSYQEIYLDATHWIPTQNAKQLSQYFINAVNGGEANAS</sequence>
<dbReference type="GO" id="GO:0016787">
    <property type="term" value="F:hydrolase activity"/>
    <property type="evidence" value="ECO:0007669"/>
    <property type="project" value="UniProtKB-KW"/>
</dbReference>
<dbReference type="SUPFAM" id="SSF53474">
    <property type="entry name" value="alpha/beta-Hydrolases"/>
    <property type="match status" value="1"/>
</dbReference>
<evidence type="ECO:0000256" key="1">
    <source>
        <dbReference type="ARBA" id="ARBA00022801"/>
    </source>
</evidence>
<evidence type="ECO:0000313" key="4">
    <source>
        <dbReference type="Proteomes" id="UP000233553"/>
    </source>
</evidence>
<feature type="domain" description="AB hydrolase-1" evidence="2">
    <location>
        <begin position="30"/>
        <end position="264"/>
    </location>
</feature>
<protein>
    <submittedName>
        <fullName evidence="3">Alpha/beta hydrolase</fullName>
    </submittedName>
</protein>
<dbReference type="Gene3D" id="3.40.50.1820">
    <property type="entry name" value="alpha/beta hydrolase"/>
    <property type="match status" value="1"/>
</dbReference>
<comment type="caution">
    <text evidence="3">The sequence shown here is derived from an EMBL/GenBank/DDBJ whole genome shotgun (WGS) entry which is preliminary data.</text>
</comment>
<evidence type="ECO:0000313" key="3">
    <source>
        <dbReference type="EMBL" id="PKF32394.1"/>
    </source>
</evidence>
<organism evidence="3 4">
    <name type="scientific">Acinetobacter proteolyticus</name>
    <dbReference type="NCBI Taxonomy" id="1776741"/>
    <lineage>
        <taxon>Bacteria</taxon>
        <taxon>Pseudomonadati</taxon>
        <taxon>Pseudomonadota</taxon>
        <taxon>Gammaproteobacteria</taxon>
        <taxon>Moraxellales</taxon>
        <taxon>Moraxellaceae</taxon>
        <taxon>Acinetobacter</taxon>
    </lineage>
</organism>
<proteinExistence type="predicted"/>
<dbReference type="Proteomes" id="UP000233553">
    <property type="component" value="Unassembled WGS sequence"/>
</dbReference>
<dbReference type="InterPro" id="IPR029058">
    <property type="entry name" value="AB_hydrolase_fold"/>
</dbReference>
<accession>A0A2N0WCW6</accession>
<gene>
    <name evidence="3" type="ORF">CW311_14305</name>
</gene>
<dbReference type="RefSeq" id="WP_101236945.1">
    <property type="nucleotide sequence ID" value="NZ_PISJ01000017.1"/>
</dbReference>
<keyword evidence="1 3" id="KW-0378">Hydrolase</keyword>
<dbReference type="AlphaFoldDB" id="A0A2N0WCW6"/>
<dbReference type="PRINTS" id="PR00412">
    <property type="entry name" value="EPOXHYDRLASE"/>
</dbReference>